<evidence type="ECO:0000259" key="1">
    <source>
        <dbReference type="PROSITE" id="PS51736"/>
    </source>
</evidence>
<sequence length="485" mass="53993">MDAVIYVRVSHDKKGQGRSVEEQESECREVCADNGWTVREPVVKDNSIGASRYSRAKSRPGFDSLPNILRRGDVLVVWASDRAGRKMEDHLVLRDMCEQLGVIFCAGGQVYDFSKTADRARAGHEAVDAEQESSRTRDRVVRAVKARANKGDAHGALPFGYVRTFDPVTGERNWHVDPVAAQLIRDAVETLLAGGSLYSIAELWNSRGMTTNYYVKEKTVNGVVVPAKHGQPWQGRTVRNLLKRPTLAGLRTYRGEIVGPGNWEPIITRDQHERVCAVMADPTRKGRHGRQAKHLLTNIATCSVCGAGIRYMRNTGAKDQYRCPVGHVGRSAEPVDAWVIEHMFRLIDIWRDQVFFFSDDDEADAADVSGSSLLWEQARALKQRLDALTDQAIAGTISAEQLARATAVLEPQIEAAKAKAQADTIHPLLFRLGESNNDLWKSWTIEERRSLVRAVVDITIHPAINGARKFDPATVKIVWKGQKKA</sequence>
<feature type="domain" description="Recombinase" evidence="2">
    <location>
        <begin position="158"/>
        <end position="285"/>
    </location>
</feature>
<dbReference type="GO" id="GO:0000150">
    <property type="term" value="F:DNA strand exchange activity"/>
    <property type="evidence" value="ECO:0007669"/>
    <property type="project" value="InterPro"/>
</dbReference>
<dbReference type="Gene3D" id="3.90.1750.20">
    <property type="entry name" value="Putative Large Serine Recombinase, Chain B, Domain 2"/>
    <property type="match status" value="1"/>
</dbReference>
<dbReference type="PROSITE" id="PS51737">
    <property type="entry name" value="RECOMBINASE_DNA_BIND"/>
    <property type="match status" value="1"/>
</dbReference>
<protein>
    <submittedName>
        <fullName evidence="3">Recombinase family protein</fullName>
    </submittedName>
</protein>
<name>A0AB38RBC3_RHOSG</name>
<dbReference type="GO" id="GO:0003677">
    <property type="term" value="F:DNA binding"/>
    <property type="evidence" value="ECO:0007669"/>
    <property type="project" value="InterPro"/>
</dbReference>
<evidence type="ECO:0000313" key="4">
    <source>
        <dbReference type="Proteomes" id="UP000831484"/>
    </source>
</evidence>
<dbReference type="SUPFAM" id="SSF53041">
    <property type="entry name" value="Resolvase-like"/>
    <property type="match status" value="1"/>
</dbReference>
<dbReference type="Pfam" id="PF00239">
    <property type="entry name" value="Resolvase"/>
    <property type="match status" value="1"/>
</dbReference>
<dbReference type="Pfam" id="PF07508">
    <property type="entry name" value="Recombinase"/>
    <property type="match status" value="1"/>
</dbReference>
<dbReference type="InterPro" id="IPR050639">
    <property type="entry name" value="SSR_resolvase"/>
</dbReference>
<keyword evidence="4" id="KW-1185">Reference proteome</keyword>
<dbReference type="Gene3D" id="3.40.50.1390">
    <property type="entry name" value="Resolvase, N-terminal catalytic domain"/>
    <property type="match status" value="1"/>
</dbReference>
<dbReference type="EMBL" id="CP096563">
    <property type="protein sequence ID" value="UPU42186.1"/>
    <property type="molecule type" value="Genomic_DNA"/>
</dbReference>
<organism evidence="3 4">
    <name type="scientific">Rhodococcus qingshengii JCM 15477</name>
    <dbReference type="NCBI Taxonomy" id="1303681"/>
    <lineage>
        <taxon>Bacteria</taxon>
        <taxon>Bacillati</taxon>
        <taxon>Actinomycetota</taxon>
        <taxon>Actinomycetes</taxon>
        <taxon>Mycobacteriales</taxon>
        <taxon>Nocardiaceae</taxon>
        <taxon>Rhodococcus</taxon>
        <taxon>Rhodococcus erythropolis group</taxon>
    </lineage>
</organism>
<accession>A0AB38RBC3</accession>
<dbReference type="PANTHER" id="PTHR30461:SF23">
    <property type="entry name" value="DNA RECOMBINASE-RELATED"/>
    <property type="match status" value="1"/>
</dbReference>
<dbReference type="PROSITE" id="PS51736">
    <property type="entry name" value="RECOMBINASES_3"/>
    <property type="match status" value="1"/>
</dbReference>
<proteinExistence type="predicted"/>
<dbReference type="CDD" id="cd00338">
    <property type="entry name" value="Ser_Recombinase"/>
    <property type="match status" value="1"/>
</dbReference>
<dbReference type="Proteomes" id="UP000831484">
    <property type="component" value="Chromosome"/>
</dbReference>
<reference evidence="4" key="1">
    <citation type="journal article" date="2022" name="Environ. Microbiol.">
        <title>Functional analysis, diversity, and distribution of carbendazim hydrolases MheI and CbmA, responsible for the initial step in carbendazim degradation.</title>
        <authorList>
            <person name="Zhang M."/>
            <person name="Bai X."/>
            <person name="Li Q."/>
            <person name="Zhang L."/>
            <person name="Zhu Q."/>
            <person name="Gao S."/>
            <person name="Ke Z."/>
            <person name="Jiang M."/>
            <person name="Hu J."/>
            <person name="Qiu J."/>
            <person name="Hong Q."/>
        </authorList>
    </citation>
    <scope>NUCLEOTIDE SEQUENCE [LARGE SCALE GENOMIC DNA]</scope>
    <source>
        <strain evidence="4">djl-6</strain>
    </source>
</reference>
<feature type="domain" description="Resolvase/invertase-type recombinase catalytic" evidence="1">
    <location>
        <begin position="2"/>
        <end position="151"/>
    </location>
</feature>
<gene>
    <name evidence="3" type="ORF">M0639_24655</name>
</gene>
<dbReference type="PANTHER" id="PTHR30461">
    <property type="entry name" value="DNA-INVERTASE FROM LAMBDOID PROPHAGE"/>
    <property type="match status" value="1"/>
</dbReference>
<evidence type="ECO:0000259" key="2">
    <source>
        <dbReference type="PROSITE" id="PS51737"/>
    </source>
</evidence>
<dbReference type="InterPro" id="IPR011109">
    <property type="entry name" value="DNA_bind_recombinase_dom"/>
</dbReference>
<dbReference type="AlphaFoldDB" id="A0AB38RBC3"/>
<dbReference type="SMART" id="SM00857">
    <property type="entry name" value="Resolvase"/>
    <property type="match status" value="1"/>
</dbReference>
<dbReference type="RefSeq" id="WP_064074296.1">
    <property type="nucleotide sequence ID" value="NZ_CP096563.1"/>
</dbReference>
<dbReference type="InterPro" id="IPR006119">
    <property type="entry name" value="Resolv_N"/>
</dbReference>
<evidence type="ECO:0000313" key="3">
    <source>
        <dbReference type="EMBL" id="UPU42186.1"/>
    </source>
</evidence>
<dbReference type="InterPro" id="IPR038109">
    <property type="entry name" value="DNA_bind_recomb_sf"/>
</dbReference>
<dbReference type="InterPro" id="IPR036162">
    <property type="entry name" value="Resolvase-like_N_sf"/>
</dbReference>